<feature type="region of interest" description="Disordered" evidence="6">
    <location>
        <begin position="1"/>
        <end position="126"/>
    </location>
</feature>
<evidence type="ECO:0008006" key="9">
    <source>
        <dbReference type="Google" id="ProtNLM"/>
    </source>
</evidence>
<keyword evidence="5" id="KW-0539">Nucleus</keyword>
<keyword evidence="8" id="KW-1185">Reference proteome</keyword>
<reference evidence="7 8" key="1">
    <citation type="submission" date="2016-10" db="EMBL/GenBank/DDBJ databases">
        <authorList>
            <person name="Cai Z."/>
        </authorList>
    </citation>
    <scope>NUCLEOTIDE SEQUENCE [LARGE SCALE GENOMIC DNA]</scope>
</reference>
<evidence type="ECO:0000256" key="4">
    <source>
        <dbReference type="ARBA" id="ARBA00023163"/>
    </source>
</evidence>
<dbReference type="STRING" id="3088.A0A383V9N7"/>
<dbReference type="Pfam" id="PF06870">
    <property type="entry name" value="RNA_pol_I_A49"/>
    <property type="match status" value="1"/>
</dbReference>
<proteinExistence type="inferred from homology"/>
<keyword evidence="3" id="KW-0240">DNA-directed RNA polymerase</keyword>
<accession>A0A383V9N7</accession>
<comment type="similarity">
    <text evidence="2">Belongs to the eukaryotic RPA49/POLR1E RNA polymerase subunit family.</text>
</comment>
<dbReference type="PANTHER" id="PTHR14440">
    <property type="entry name" value="DNA-DIRECTED RNA POLYMERASE I SUBUNIT RPA49"/>
    <property type="match status" value="1"/>
</dbReference>
<evidence type="ECO:0000256" key="5">
    <source>
        <dbReference type="ARBA" id="ARBA00023242"/>
    </source>
</evidence>
<feature type="compositionally biased region" description="Low complexity" evidence="6">
    <location>
        <begin position="90"/>
        <end position="99"/>
    </location>
</feature>
<organism evidence="7 8">
    <name type="scientific">Tetradesmus obliquus</name>
    <name type="common">Green alga</name>
    <name type="synonym">Acutodesmus obliquus</name>
    <dbReference type="NCBI Taxonomy" id="3088"/>
    <lineage>
        <taxon>Eukaryota</taxon>
        <taxon>Viridiplantae</taxon>
        <taxon>Chlorophyta</taxon>
        <taxon>core chlorophytes</taxon>
        <taxon>Chlorophyceae</taxon>
        <taxon>CS clade</taxon>
        <taxon>Sphaeropleales</taxon>
        <taxon>Scenedesmaceae</taxon>
        <taxon>Tetradesmus</taxon>
    </lineage>
</organism>
<evidence type="ECO:0000256" key="6">
    <source>
        <dbReference type="SAM" id="MobiDB-lite"/>
    </source>
</evidence>
<sequence>MGKRKHAEASPAAGDAGTAAEPQTAEKSSKKSKKAKQQQAEEQPVAAAPAPAGASAKKKKKKKDKQQQQQEDEQPAAAAVKKEQKRDAEQQQQQQQQQQPAAGTPSTKEKKKKDKQKQLQLPPGLPVHQLIAKAPAAAADDDDADAAASHISIAVEVLRDPIVNEKQLLKEARRSKAAAAGKSSSSSSGAAGLSNAEAAAVQARAAQLQRGVGPFVFALGAAGLGEADEQQLGFQAYAADPAKESHPMYLVSRLPGANLIATTEMPVQSATDKAHYVVGIRNKRTGQLRLAEAAGGSLLRLEAQAAAVNDADVAGVVRAAQQQQRGPQPDDVAARRLMARRLVEAFGSTRRKRQMKQREEGAVVAARNADTERLGLLLGEVAARATAAGETRAEVMCKLGLHRNIPAHNPAATQPHLAYKMSAMFPDTLLAAINSGQILHAAEKQEDRQRLAEKKQVPAYVLSRLQRVSDEADPRKRRRLAKLLALLAALLQLAGARSRLPLKPPRAAKEEGGAARPGGLTELSWQLGIRRLEVLQPLLDAFYNKTTAEEGGTVYVREDAKRQLLLMHVLVVALDAEGWALAPPQFEALRQELKMSAADVVARFRELGCICKAAKLPAGIAPDGTPSAALASYSIALLPGGPSNTKTLEQSFPKAKTGAKQQRGGR</sequence>
<evidence type="ECO:0000256" key="3">
    <source>
        <dbReference type="ARBA" id="ARBA00022478"/>
    </source>
</evidence>
<feature type="compositionally biased region" description="Low complexity" evidence="6">
    <location>
        <begin position="37"/>
        <end position="55"/>
    </location>
</feature>
<feature type="region of interest" description="Disordered" evidence="6">
    <location>
        <begin position="644"/>
        <end position="666"/>
    </location>
</feature>
<dbReference type="GO" id="GO:0003677">
    <property type="term" value="F:DNA binding"/>
    <property type="evidence" value="ECO:0007669"/>
    <property type="project" value="InterPro"/>
</dbReference>
<dbReference type="Proteomes" id="UP000256970">
    <property type="component" value="Unassembled WGS sequence"/>
</dbReference>
<evidence type="ECO:0000313" key="7">
    <source>
        <dbReference type="EMBL" id="SZX62295.1"/>
    </source>
</evidence>
<feature type="compositionally biased region" description="Basic and acidic residues" evidence="6">
    <location>
        <begin position="80"/>
        <end position="89"/>
    </location>
</feature>
<dbReference type="GO" id="GO:0000428">
    <property type="term" value="C:DNA-directed RNA polymerase complex"/>
    <property type="evidence" value="ECO:0007669"/>
    <property type="project" value="UniProtKB-KW"/>
</dbReference>
<evidence type="ECO:0000256" key="2">
    <source>
        <dbReference type="ARBA" id="ARBA00009430"/>
    </source>
</evidence>
<evidence type="ECO:0000256" key="1">
    <source>
        <dbReference type="ARBA" id="ARBA00004604"/>
    </source>
</evidence>
<dbReference type="EMBL" id="FNXT01000216">
    <property type="protein sequence ID" value="SZX62295.1"/>
    <property type="molecule type" value="Genomic_DNA"/>
</dbReference>
<keyword evidence="4" id="KW-0804">Transcription</keyword>
<gene>
    <name evidence="7" type="ORF">BQ4739_LOCUS2892</name>
</gene>
<name>A0A383V9N7_TETOB</name>
<feature type="compositionally biased region" description="Low complexity" evidence="6">
    <location>
        <begin position="9"/>
        <end position="26"/>
    </location>
</feature>
<dbReference type="AlphaFoldDB" id="A0A383V9N7"/>
<comment type="subcellular location">
    <subcellularLocation>
        <location evidence="1">Nucleus</location>
        <location evidence="1">Nucleolus</location>
    </subcellularLocation>
</comment>
<dbReference type="InterPro" id="IPR009668">
    <property type="entry name" value="RNA_pol-assoc_fac_A49-like"/>
</dbReference>
<evidence type="ECO:0000313" key="8">
    <source>
        <dbReference type="Proteomes" id="UP000256970"/>
    </source>
</evidence>
<dbReference type="GO" id="GO:0005730">
    <property type="term" value="C:nucleolus"/>
    <property type="evidence" value="ECO:0007669"/>
    <property type="project" value="UniProtKB-SubCell"/>
</dbReference>
<dbReference type="GO" id="GO:0006351">
    <property type="term" value="P:DNA-templated transcription"/>
    <property type="evidence" value="ECO:0007669"/>
    <property type="project" value="InterPro"/>
</dbReference>
<protein>
    <recommendedName>
        <fullName evidence="9">DNA-directed RNA polymerase I subunit RPA49</fullName>
    </recommendedName>
</protein>